<dbReference type="AlphaFoldDB" id="K6W7U4"/>
<name>K6W7U4_9MICO</name>
<reference evidence="1 2" key="1">
    <citation type="submission" date="2012-08" db="EMBL/GenBank/DDBJ databases">
        <title>Whole genome shotgun sequence of Austwickia chelonae NBRC 105200.</title>
        <authorList>
            <person name="Yoshida I."/>
            <person name="Hosoyama A."/>
            <person name="Tsuchikane K."/>
            <person name="Katsumata H."/>
            <person name="Ando Y."/>
            <person name="Ohji S."/>
            <person name="Hamada M."/>
            <person name="Tamura T."/>
            <person name="Yamazoe A."/>
            <person name="Yamazaki S."/>
            <person name="Fujita N."/>
        </authorList>
    </citation>
    <scope>NUCLEOTIDE SEQUENCE [LARGE SCALE GENOMIC DNA]</scope>
    <source>
        <strain evidence="1 2">NBRC 105200</strain>
    </source>
</reference>
<dbReference type="EMBL" id="BAGZ01000008">
    <property type="protein sequence ID" value="GAB77907.1"/>
    <property type="molecule type" value="Genomic_DNA"/>
</dbReference>
<accession>K6W7U4</accession>
<dbReference type="OrthoDB" id="9886747at2"/>
<sequence>MGDEPEVRKGTRQPSGRITTDFHLNDAFVDAVGETTAARFLDLLHGVSRSHGGQPIVEIEKELRRRVTELGITVTDVELDSFADQIRRSEGTVEHIGPDEAAPRS</sequence>
<evidence type="ECO:0000313" key="2">
    <source>
        <dbReference type="Proteomes" id="UP000008495"/>
    </source>
</evidence>
<keyword evidence="2" id="KW-1185">Reference proteome</keyword>
<dbReference type="RefSeq" id="WP_006502659.1">
    <property type="nucleotide sequence ID" value="NZ_BAGZ01000008.1"/>
</dbReference>
<comment type="caution">
    <text evidence="1">The sequence shown here is derived from an EMBL/GenBank/DDBJ whole genome shotgun (WGS) entry which is preliminary data.</text>
</comment>
<dbReference type="Proteomes" id="UP000008495">
    <property type="component" value="Unassembled WGS sequence"/>
</dbReference>
<proteinExistence type="predicted"/>
<evidence type="ECO:0000313" key="1">
    <source>
        <dbReference type="EMBL" id="GAB77907.1"/>
    </source>
</evidence>
<organism evidence="1 2">
    <name type="scientific">Austwickia chelonae NBRC 105200</name>
    <dbReference type="NCBI Taxonomy" id="1184607"/>
    <lineage>
        <taxon>Bacteria</taxon>
        <taxon>Bacillati</taxon>
        <taxon>Actinomycetota</taxon>
        <taxon>Actinomycetes</taxon>
        <taxon>Micrococcales</taxon>
        <taxon>Dermatophilaceae</taxon>
        <taxon>Austwickia</taxon>
    </lineage>
</organism>
<protein>
    <submittedName>
        <fullName evidence="1">Uncharacterized protein</fullName>
    </submittedName>
</protein>
<dbReference type="STRING" id="100225.SAMN05421595_0418"/>
<gene>
    <name evidence="1" type="ORF">AUCHE_08_01500</name>
</gene>